<keyword evidence="5 8" id="KW-1133">Transmembrane helix</keyword>
<feature type="transmembrane region" description="Helical" evidence="8">
    <location>
        <begin position="396"/>
        <end position="419"/>
    </location>
</feature>
<dbReference type="PANTHER" id="PTHR33406">
    <property type="entry name" value="MEMBRANE PROTEIN MJ1562-RELATED"/>
    <property type="match status" value="1"/>
</dbReference>
<gene>
    <name evidence="10" type="ORF">ACFQGU_08805</name>
</gene>
<dbReference type="Proteomes" id="UP001596138">
    <property type="component" value="Unassembled WGS sequence"/>
</dbReference>
<dbReference type="InterPro" id="IPR050545">
    <property type="entry name" value="Mycobact_MmpL"/>
</dbReference>
<dbReference type="RefSeq" id="WP_386765765.1">
    <property type="nucleotide sequence ID" value="NZ_JBHSTI010000008.1"/>
</dbReference>
<feature type="domain" description="Membrane transport protein MMPL" evidence="9">
    <location>
        <begin position="544"/>
        <end position="816"/>
    </location>
</feature>
<reference evidence="11" key="1">
    <citation type="journal article" date="2019" name="Int. J. Syst. Evol. Microbiol.">
        <title>The Global Catalogue of Microorganisms (GCM) 10K type strain sequencing project: providing services to taxonomists for standard genome sequencing and annotation.</title>
        <authorList>
            <consortium name="The Broad Institute Genomics Platform"/>
            <consortium name="The Broad Institute Genome Sequencing Center for Infectious Disease"/>
            <person name="Wu L."/>
            <person name="Ma J."/>
        </authorList>
    </citation>
    <scope>NUCLEOTIDE SEQUENCE [LARGE SCALE GENOMIC DNA]</scope>
    <source>
        <strain evidence="11">CGMCC 4.7317</strain>
    </source>
</reference>
<dbReference type="PANTHER" id="PTHR33406:SF11">
    <property type="entry name" value="MEMBRANE PROTEIN SCO6666-RELATED"/>
    <property type="match status" value="1"/>
</dbReference>
<evidence type="ECO:0000256" key="3">
    <source>
        <dbReference type="ARBA" id="ARBA00022475"/>
    </source>
</evidence>
<feature type="transmembrane region" description="Helical" evidence="8">
    <location>
        <begin position="346"/>
        <end position="365"/>
    </location>
</feature>
<feature type="transmembrane region" description="Helical" evidence="8">
    <location>
        <begin position="246"/>
        <end position="264"/>
    </location>
</feature>
<feature type="region of interest" description="Disordered" evidence="7">
    <location>
        <begin position="836"/>
        <end position="856"/>
    </location>
</feature>
<dbReference type="Pfam" id="PF03176">
    <property type="entry name" value="MMPL"/>
    <property type="match status" value="2"/>
</dbReference>
<feature type="transmembrane region" description="Helical" evidence="8">
    <location>
        <begin position="478"/>
        <end position="502"/>
    </location>
</feature>
<evidence type="ECO:0000256" key="5">
    <source>
        <dbReference type="ARBA" id="ARBA00022989"/>
    </source>
</evidence>
<comment type="similarity">
    <text evidence="2">Belongs to the resistance-nodulation-cell division (RND) (TC 2.A.6) family. MmpL subfamily.</text>
</comment>
<comment type="caution">
    <text evidence="10">The sequence shown here is derived from an EMBL/GenBank/DDBJ whole genome shotgun (WGS) entry which is preliminary data.</text>
</comment>
<evidence type="ECO:0000256" key="4">
    <source>
        <dbReference type="ARBA" id="ARBA00022692"/>
    </source>
</evidence>
<evidence type="ECO:0000256" key="2">
    <source>
        <dbReference type="ARBA" id="ARBA00010157"/>
    </source>
</evidence>
<feature type="transmembrane region" description="Helical" evidence="8">
    <location>
        <begin position="641"/>
        <end position="661"/>
    </location>
</feature>
<feature type="transmembrane region" description="Helical" evidence="8">
    <location>
        <begin position="317"/>
        <end position="340"/>
    </location>
</feature>
<keyword evidence="6 8" id="KW-0472">Membrane</keyword>
<evidence type="ECO:0000313" key="11">
    <source>
        <dbReference type="Proteomes" id="UP001596138"/>
    </source>
</evidence>
<dbReference type="Gene3D" id="1.20.1640.10">
    <property type="entry name" value="Multidrug efflux transporter AcrB transmembrane domain"/>
    <property type="match status" value="2"/>
</dbReference>
<feature type="transmembrane region" description="Helical" evidence="8">
    <location>
        <begin position="706"/>
        <end position="730"/>
    </location>
</feature>
<evidence type="ECO:0000256" key="7">
    <source>
        <dbReference type="SAM" id="MobiDB-lite"/>
    </source>
</evidence>
<evidence type="ECO:0000256" key="8">
    <source>
        <dbReference type="SAM" id="Phobius"/>
    </source>
</evidence>
<keyword evidence="11" id="KW-1185">Reference proteome</keyword>
<evidence type="ECO:0000256" key="1">
    <source>
        <dbReference type="ARBA" id="ARBA00004651"/>
    </source>
</evidence>
<proteinExistence type="inferred from homology"/>
<feature type="transmembrane region" description="Helical" evidence="8">
    <location>
        <begin position="276"/>
        <end position="296"/>
    </location>
</feature>
<protein>
    <submittedName>
        <fullName evidence="10">MMPL family transporter</fullName>
    </submittedName>
</protein>
<feature type="transmembrane region" description="Helical" evidence="8">
    <location>
        <begin position="425"/>
        <end position="446"/>
    </location>
</feature>
<feature type="transmembrane region" description="Helical" evidence="8">
    <location>
        <begin position="668"/>
        <end position="694"/>
    </location>
</feature>
<feature type="transmembrane region" description="Helical" evidence="8">
    <location>
        <begin position="751"/>
        <end position="773"/>
    </location>
</feature>
<dbReference type="EMBL" id="JBHSTI010000008">
    <property type="protein sequence ID" value="MFC6237976.1"/>
    <property type="molecule type" value="Genomic_DNA"/>
</dbReference>
<feature type="domain" description="Membrane transport protein MMPL" evidence="9">
    <location>
        <begin position="44"/>
        <end position="377"/>
    </location>
</feature>
<sequence>MGGLSRWAVRKPWWALLAFIVLAGVIGFLGSVKGGELKDSFELPDTESLQAQQLLEQLPAGTGGDVNAITATVVWSPDTDGAPAVDPATAEAITGMLTTISKVEGVSCVTNPFDQTGAGLGVDCPAPQGPPDLSQVPAEQQEAFKAALLASQQALSPISPDGHVAKATITFDGGEAGDEVSTETAKAVIDAVKAANAEDGITVGASGQVLAFAGQEPPSSEAVGMLVALVILLIAFGSFLAAGLPLLTAGIGVGLGASLLLYVANFYDVATFAPTLAAMIGLGVGIDYSLFVINRYRQAILAGHEPKKAALEAVNTSGRAVVFAASTVIIGLLGLLFMGIGFFTGLAFAATGTVVLVMLSAVWLLPAILSLLGNRAVDPVSLLISRGLRTPGRPRLVTLATLLVVTALISLGVLANATAEIGQKAVGVGVVVGAVALVVLLSPFFYKITRHARHDGEPWHPEGGRWAHYARLIQKRPIIPAILSLAAVLMLAVPALSLRLGFPDDSGTPEGSISRIAYDLQTEGFGAGSNGPFLVAVQLPQNGDVAGLGAIVGALEQTEGVAAVVPSTAMLPIMGAQLQDSDVTAIQVVPTTGPQDVKTDELLDRLREETLPPVRESTSAEAYVGGATAIVADFSTVLTDAMPLFLSVVVGLGFIMLLILFRSAVVSLTAVVTSLLSFAASTGITVAVFQWGWLNDILGVTGTGPIFPFLPVMVFAILFGLSMDYHVFLVSRMQEEWSRTHDNAVAVRRGLAGSGKVVLMAALIMFSVFAAFIPTPDNTIKLFGVALASAVLVDAFLIRLIFVPAFMSMLGKANWWLPAWLANRLPHFDVEGGADEIADDQEPDSVGGEKEPANVH</sequence>
<feature type="transmembrane region" description="Helical" evidence="8">
    <location>
        <begin position="779"/>
        <end position="802"/>
    </location>
</feature>
<comment type="subcellular location">
    <subcellularLocation>
        <location evidence="1">Cell membrane</location>
        <topology evidence="1">Multi-pass membrane protein</topology>
    </subcellularLocation>
</comment>
<accession>A0ABW1T0C8</accession>
<evidence type="ECO:0000259" key="9">
    <source>
        <dbReference type="Pfam" id="PF03176"/>
    </source>
</evidence>
<name>A0ABW1T0C8_9ACTN</name>
<keyword evidence="4 8" id="KW-0812">Transmembrane</keyword>
<keyword evidence="3" id="KW-1003">Cell membrane</keyword>
<evidence type="ECO:0000256" key="6">
    <source>
        <dbReference type="ARBA" id="ARBA00023136"/>
    </source>
</evidence>
<evidence type="ECO:0000313" key="10">
    <source>
        <dbReference type="EMBL" id="MFC6237976.1"/>
    </source>
</evidence>
<dbReference type="InterPro" id="IPR004869">
    <property type="entry name" value="MMPL_dom"/>
</dbReference>
<dbReference type="SUPFAM" id="SSF82866">
    <property type="entry name" value="Multidrug efflux transporter AcrB transmembrane domain"/>
    <property type="match status" value="2"/>
</dbReference>
<feature type="transmembrane region" description="Helical" evidence="8">
    <location>
        <begin position="222"/>
        <end position="241"/>
    </location>
</feature>
<feature type="compositionally biased region" description="Basic and acidic residues" evidence="7">
    <location>
        <begin position="847"/>
        <end position="856"/>
    </location>
</feature>
<organism evidence="10 11">
    <name type="scientific">Longivirga aurantiaca</name>
    <dbReference type="NCBI Taxonomy" id="1837743"/>
    <lineage>
        <taxon>Bacteria</taxon>
        <taxon>Bacillati</taxon>
        <taxon>Actinomycetota</taxon>
        <taxon>Actinomycetes</taxon>
        <taxon>Sporichthyales</taxon>
        <taxon>Sporichthyaceae</taxon>
        <taxon>Longivirga</taxon>
    </lineage>
</organism>